<protein>
    <submittedName>
        <fullName evidence="1">Uncharacterized protein</fullName>
    </submittedName>
</protein>
<gene>
    <name evidence="1" type="ORF">DBR06_SOUSAS1310071</name>
</gene>
<dbReference type="AlphaFoldDB" id="A0A484GYT0"/>
<organism evidence="1 2">
    <name type="scientific">Sousa chinensis</name>
    <name type="common">Indo-pacific humpbacked dolphin</name>
    <name type="synonym">Steno chinensis</name>
    <dbReference type="NCBI Taxonomy" id="103600"/>
    <lineage>
        <taxon>Eukaryota</taxon>
        <taxon>Metazoa</taxon>
        <taxon>Chordata</taxon>
        <taxon>Craniata</taxon>
        <taxon>Vertebrata</taxon>
        <taxon>Euteleostomi</taxon>
        <taxon>Mammalia</taxon>
        <taxon>Eutheria</taxon>
        <taxon>Laurasiatheria</taxon>
        <taxon>Artiodactyla</taxon>
        <taxon>Whippomorpha</taxon>
        <taxon>Cetacea</taxon>
        <taxon>Odontoceti</taxon>
        <taxon>Delphinidae</taxon>
        <taxon>Sousa</taxon>
    </lineage>
</organism>
<proteinExistence type="predicted"/>
<evidence type="ECO:0000313" key="1">
    <source>
        <dbReference type="EMBL" id="TEA40768.1"/>
    </source>
</evidence>
<sequence length="53" mass="5494">SLVVQWVSIHAANAGCPGSIPGWGTRSHMHAATTRSHAAKSPHATTKDLACCN</sequence>
<accession>A0A484GYT0</accession>
<dbReference type="Proteomes" id="UP000295264">
    <property type="component" value="Unassembled WGS sequence"/>
</dbReference>
<comment type="caution">
    <text evidence="1">The sequence shown here is derived from an EMBL/GenBank/DDBJ whole genome shotgun (WGS) entry which is preliminary data.</text>
</comment>
<name>A0A484GYT0_SOUCH</name>
<reference evidence="1 2" key="1">
    <citation type="journal article" date="2018" name="Genomics">
        <title>Molecular footprints of inshore aquatic adaptation in Indo-Pacific humpback dolphin (Sousa chinensis).</title>
        <authorList>
            <person name="Ming Y."/>
            <person name="Jian J."/>
            <person name="Yu F."/>
            <person name="Yu X."/>
            <person name="Wang J."/>
            <person name="Liu W."/>
        </authorList>
    </citation>
    <scope>NUCLEOTIDE SEQUENCE [LARGE SCALE GENOMIC DNA]</scope>
    <source>
        <strain evidence="1">MY-2018</strain>
        <tissue evidence="1">Skin</tissue>
    </source>
</reference>
<keyword evidence="2" id="KW-1185">Reference proteome</keyword>
<feature type="non-terminal residue" evidence="1">
    <location>
        <position position="1"/>
    </location>
</feature>
<dbReference type="EMBL" id="QWLN02002294">
    <property type="protein sequence ID" value="TEA40768.1"/>
    <property type="molecule type" value="Genomic_DNA"/>
</dbReference>
<evidence type="ECO:0000313" key="2">
    <source>
        <dbReference type="Proteomes" id="UP000295264"/>
    </source>
</evidence>